<dbReference type="InterPro" id="IPR000086">
    <property type="entry name" value="NUDIX_hydrolase_dom"/>
</dbReference>
<dbReference type="InterPro" id="IPR015797">
    <property type="entry name" value="NUDIX_hydrolase-like_dom_sf"/>
</dbReference>
<dbReference type="PROSITE" id="PS51462">
    <property type="entry name" value="NUDIX"/>
    <property type="match status" value="1"/>
</dbReference>
<evidence type="ECO:0000259" key="1">
    <source>
        <dbReference type="PROSITE" id="PS51462"/>
    </source>
</evidence>
<comment type="caution">
    <text evidence="2">The sequence shown here is derived from an EMBL/GenBank/DDBJ whole genome shotgun (WGS) entry which is preliminary data.</text>
</comment>
<gene>
    <name evidence="2" type="ORF">UU38_C0004G0094</name>
</gene>
<dbReference type="PANTHER" id="PTHR43736">
    <property type="entry name" value="ADP-RIBOSE PYROPHOSPHATASE"/>
    <property type="match status" value="1"/>
</dbReference>
<dbReference type="GO" id="GO:0016787">
    <property type="term" value="F:hydrolase activity"/>
    <property type="evidence" value="ECO:0007669"/>
    <property type="project" value="UniProtKB-KW"/>
</dbReference>
<name>A0A0G0XM53_9BACT</name>
<proteinExistence type="predicted"/>
<dbReference type="Gene3D" id="3.90.79.10">
    <property type="entry name" value="Nucleoside Triphosphate Pyrophosphohydrolase"/>
    <property type="match status" value="1"/>
</dbReference>
<dbReference type="EMBL" id="LCAK01000004">
    <property type="protein sequence ID" value="KKR88732.1"/>
    <property type="molecule type" value="Genomic_DNA"/>
</dbReference>
<protein>
    <submittedName>
        <fullName evidence="2">NUDIX hydrolase</fullName>
    </submittedName>
</protein>
<dbReference type="SUPFAM" id="SSF55811">
    <property type="entry name" value="Nudix"/>
    <property type="match status" value="1"/>
</dbReference>
<sequence>MNDKLLSKEEFNDIYSKVPRLCVDLIVQTDKGIVLTLRKLSTWSNQWHFPGATLQYKERVEDAVKRIASDELGISVKIIEMLGYIEYPSEQAERGFGWTISIPVLCGTKDVNMRPNNNASDIKIFKEMPKNMIPEQKEFIENHLQFLKS</sequence>
<feature type="domain" description="Nudix hydrolase" evidence="1">
    <location>
        <begin position="18"/>
        <end position="149"/>
    </location>
</feature>
<dbReference type="AlphaFoldDB" id="A0A0G0XM53"/>
<organism evidence="2 3">
    <name type="scientific">Candidatus Wolfebacteria bacterium GW2011_GWB1_41_12</name>
    <dbReference type="NCBI Taxonomy" id="1619006"/>
    <lineage>
        <taxon>Bacteria</taxon>
        <taxon>Candidatus Wolfeibacteriota</taxon>
    </lineage>
</organism>
<reference evidence="2 3" key="1">
    <citation type="journal article" date="2015" name="Nature">
        <title>rRNA introns, odd ribosomes, and small enigmatic genomes across a large radiation of phyla.</title>
        <authorList>
            <person name="Brown C.T."/>
            <person name="Hug L.A."/>
            <person name="Thomas B.C."/>
            <person name="Sharon I."/>
            <person name="Castelle C.J."/>
            <person name="Singh A."/>
            <person name="Wilkins M.J."/>
            <person name="Williams K.H."/>
            <person name="Banfield J.F."/>
        </authorList>
    </citation>
    <scope>NUCLEOTIDE SEQUENCE [LARGE SCALE GENOMIC DNA]</scope>
</reference>
<dbReference type="Proteomes" id="UP000033918">
    <property type="component" value="Unassembled WGS sequence"/>
</dbReference>
<dbReference type="Pfam" id="PF00293">
    <property type="entry name" value="NUDIX"/>
    <property type="match status" value="1"/>
</dbReference>
<accession>A0A0G0XM53</accession>
<keyword evidence="2" id="KW-0378">Hydrolase</keyword>
<evidence type="ECO:0000313" key="3">
    <source>
        <dbReference type="Proteomes" id="UP000033918"/>
    </source>
</evidence>
<evidence type="ECO:0000313" key="2">
    <source>
        <dbReference type="EMBL" id="KKR88732.1"/>
    </source>
</evidence>
<dbReference type="PANTHER" id="PTHR43736:SF1">
    <property type="entry name" value="DIHYDRONEOPTERIN TRIPHOSPHATE DIPHOSPHATASE"/>
    <property type="match status" value="1"/>
</dbReference>